<protein>
    <recommendedName>
        <fullName evidence="4">DUF5018 domain-containing protein</fullName>
    </recommendedName>
</protein>
<evidence type="ECO:0008006" key="4">
    <source>
        <dbReference type="Google" id="ProtNLM"/>
    </source>
</evidence>
<dbReference type="RefSeq" id="WP_112746992.1">
    <property type="nucleotide sequence ID" value="NZ_QMFY01000005.1"/>
</dbReference>
<organism evidence="2 3">
    <name type="scientific">Pseudochryseolinea flava</name>
    <dbReference type="NCBI Taxonomy" id="2059302"/>
    <lineage>
        <taxon>Bacteria</taxon>
        <taxon>Pseudomonadati</taxon>
        <taxon>Bacteroidota</taxon>
        <taxon>Cytophagia</taxon>
        <taxon>Cytophagales</taxon>
        <taxon>Fulvivirgaceae</taxon>
        <taxon>Pseudochryseolinea</taxon>
    </lineage>
</organism>
<dbReference type="Proteomes" id="UP000251889">
    <property type="component" value="Unassembled WGS sequence"/>
</dbReference>
<name>A0A364Y1U1_9BACT</name>
<dbReference type="AlphaFoldDB" id="A0A364Y1U1"/>
<keyword evidence="1" id="KW-0732">Signal</keyword>
<dbReference type="EMBL" id="QMFY01000005">
    <property type="protein sequence ID" value="RAW00835.1"/>
    <property type="molecule type" value="Genomic_DNA"/>
</dbReference>
<proteinExistence type="predicted"/>
<dbReference type="OrthoDB" id="1429018at2"/>
<feature type="signal peptide" evidence="1">
    <location>
        <begin position="1"/>
        <end position="20"/>
    </location>
</feature>
<evidence type="ECO:0000313" key="3">
    <source>
        <dbReference type="Proteomes" id="UP000251889"/>
    </source>
</evidence>
<dbReference type="PROSITE" id="PS51257">
    <property type="entry name" value="PROKAR_LIPOPROTEIN"/>
    <property type="match status" value="1"/>
</dbReference>
<evidence type="ECO:0000256" key="1">
    <source>
        <dbReference type="SAM" id="SignalP"/>
    </source>
</evidence>
<comment type="caution">
    <text evidence="2">The sequence shown here is derived from an EMBL/GenBank/DDBJ whole genome shotgun (WGS) entry which is preliminary data.</text>
</comment>
<keyword evidence="3" id="KW-1185">Reference proteome</keyword>
<reference evidence="2 3" key="1">
    <citation type="submission" date="2018-06" db="EMBL/GenBank/DDBJ databases">
        <title>Chryseolinea flavus sp. nov., a member of the phylum Bacteroidetes isolated from soil.</title>
        <authorList>
            <person name="Li Y."/>
            <person name="Wang J."/>
        </authorList>
    </citation>
    <scope>NUCLEOTIDE SEQUENCE [LARGE SCALE GENOMIC DNA]</scope>
    <source>
        <strain evidence="2 3">SDU1-6</strain>
    </source>
</reference>
<sequence>MSRISLSFLFFSLVIGSLFLSSCGSDDDSKDPNPLDKTLSEARLSDFPLTEADYLTINITHPVVENGVETKAGEIAIVIPHAHESLSLSLGDFKLEDDVYSISPAAGIPQDFSKPVTYTISINSDPTRVVHYKVTVVHGGAPFIKNHKVTGFKFEKIKNPQLAADIDATKIIEYPTYSQHAIYVLVPLGTDLTNLKPTVTIDAAKLYYNVANDYVEYPTAGLSVDLKYPKYFYLKAENSSGEQSLPYVVVVDVIDPIKFKDPVLVTDNVKTDDGNTFQDMFAIVEWTNQGNHPITGMAAFEYENRTAPNGFPTDRNVITASLISPVAGPSGVAPGEKGTINVRVRRYPVAGKYSTTVVFRPTFSFDTRVISNWPADDRVEEIFNKQKLTIESTLED</sequence>
<accession>A0A364Y1U1</accession>
<gene>
    <name evidence="2" type="ORF">DQQ10_11350</name>
</gene>
<dbReference type="Gene3D" id="2.60.40.2340">
    <property type="match status" value="1"/>
</dbReference>
<feature type="chain" id="PRO_5016858227" description="DUF5018 domain-containing protein" evidence="1">
    <location>
        <begin position="21"/>
        <end position="396"/>
    </location>
</feature>
<evidence type="ECO:0000313" key="2">
    <source>
        <dbReference type="EMBL" id="RAW00835.1"/>
    </source>
</evidence>